<proteinExistence type="predicted"/>
<organism evidence="2 3">
    <name type="scientific">Candidatus Hydrogenosomobacter endosymbioticus</name>
    <dbReference type="NCBI Taxonomy" id="2558174"/>
    <lineage>
        <taxon>Bacteria</taxon>
        <taxon>Pseudomonadati</taxon>
        <taxon>Pseudomonadota</taxon>
        <taxon>Alphaproteobacteria</taxon>
        <taxon>Holosporales</taxon>
        <taxon>Holosporaceae</taxon>
        <taxon>Candidatus Hydrogenosomobacter</taxon>
    </lineage>
</organism>
<feature type="signal peptide" evidence="1">
    <location>
        <begin position="1"/>
        <end position="20"/>
    </location>
</feature>
<dbReference type="Proteomes" id="UP001320209">
    <property type="component" value="Chromosome"/>
</dbReference>
<reference evidence="2" key="1">
    <citation type="submission" date="2021-10" db="EMBL/GenBank/DDBJ databases">
        <title>Genome Sequence of The Candidatus Hydrogeosomobacter endosymbioticus, an Intracellular Bacterial Symbiont of the Anaerobic Ciliate GW7.</title>
        <authorList>
            <person name="Shiohama Y."/>
            <person name="Shinzato N."/>
        </authorList>
    </citation>
    <scope>NUCLEOTIDE SEQUENCE [LARGE SCALE GENOMIC DNA]</scope>
    <source>
        <strain evidence="2">200920</strain>
    </source>
</reference>
<evidence type="ECO:0000313" key="2">
    <source>
        <dbReference type="EMBL" id="BDB96213.1"/>
    </source>
</evidence>
<feature type="chain" id="PRO_5045826021" evidence="1">
    <location>
        <begin position="21"/>
        <end position="263"/>
    </location>
</feature>
<evidence type="ECO:0000256" key="1">
    <source>
        <dbReference type="SAM" id="SignalP"/>
    </source>
</evidence>
<protein>
    <submittedName>
        <fullName evidence="2">Uncharacterized protein</fullName>
    </submittedName>
</protein>
<accession>A0ABM7V8W3</accession>
<dbReference type="EMBL" id="AP025225">
    <property type="protein sequence ID" value="BDB96213.1"/>
    <property type="molecule type" value="Genomic_DNA"/>
</dbReference>
<evidence type="ECO:0000313" key="3">
    <source>
        <dbReference type="Proteomes" id="UP001320209"/>
    </source>
</evidence>
<keyword evidence="1" id="KW-0732">Signal</keyword>
<name>A0ABM7V8W3_9PROT</name>
<keyword evidence="3" id="KW-1185">Reference proteome</keyword>
<sequence>MNKFTFLLVFLSLGATEAFSLSGTFGTAKRFDFPIKEEKEINLDRKGNAASARLYQDAKNRQQKKLKEEFDKELKGEYEIEMSPVSVAIKNGLGYNDALKQALGERGRNRRLYLEDYLTQNLDNYNNHNFRYTEEFYKNATDWYSIISKIKGPITNVQKQLFDFIIPVLAANESESILRLAIDKEIDATRNLIDIAQSWYKNVRGKRLSLLSQEQRQILEFVYGIVGGKQNSADLINRTPEEILLAKARREEIPEETDYEGDD</sequence>
<gene>
    <name evidence="2" type="ORF">HYD_3460</name>
</gene>
<dbReference type="RefSeq" id="WP_236865763.1">
    <property type="nucleotide sequence ID" value="NZ_AP025225.1"/>
</dbReference>